<reference evidence="5" key="1">
    <citation type="submission" date="2014-02" db="EMBL/GenBank/DDBJ databases">
        <title>The Genome Sequence of Trichophyton rubrum (morphotype fischeri) CBS 288.86.</title>
        <authorList>
            <consortium name="The Broad Institute Genomics Platform"/>
            <person name="Cuomo C.A."/>
            <person name="White T.C."/>
            <person name="Graser Y."/>
            <person name="Martinez-Rossi N."/>
            <person name="Heitman J."/>
            <person name="Young S.K."/>
            <person name="Zeng Q."/>
            <person name="Gargeya S."/>
            <person name="Abouelleil A."/>
            <person name="Alvarado L."/>
            <person name="Chapman S.B."/>
            <person name="Gainer-Dewar J."/>
            <person name="Goldberg J."/>
            <person name="Griggs A."/>
            <person name="Gujja S."/>
            <person name="Hansen M."/>
            <person name="Howarth C."/>
            <person name="Imamovic A."/>
            <person name="Larimer J."/>
            <person name="Martinez D."/>
            <person name="Murphy C."/>
            <person name="Pearson M.D."/>
            <person name="Persinoti G."/>
            <person name="Poon T."/>
            <person name="Priest M."/>
            <person name="Roberts A.D."/>
            <person name="Saif S."/>
            <person name="Shea T.D."/>
            <person name="Sykes S.N."/>
            <person name="Wortman J."/>
            <person name="Nusbaum C."/>
            <person name="Birren B."/>
        </authorList>
    </citation>
    <scope>NUCLEOTIDE SEQUENCE [LARGE SCALE GENOMIC DNA]</scope>
    <source>
        <strain evidence="5">CBS 288.86</strain>
    </source>
</reference>
<dbReference type="Proteomes" id="UP000023758">
    <property type="component" value="Unassembled WGS sequence"/>
</dbReference>
<protein>
    <recommendedName>
        <fullName evidence="6">Rho GDP-dissociation inhibitor</fullName>
    </recommendedName>
</protein>
<dbReference type="AlphaFoldDB" id="A0A022W3Y6"/>
<feature type="compositionally biased region" description="Low complexity" evidence="4">
    <location>
        <begin position="200"/>
        <end position="211"/>
    </location>
</feature>
<dbReference type="GO" id="GO:0005829">
    <property type="term" value="C:cytosol"/>
    <property type="evidence" value="ECO:0007669"/>
    <property type="project" value="TreeGrafter"/>
</dbReference>
<evidence type="ECO:0000256" key="3">
    <source>
        <dbReference type="ARBA" id="ARBA00022490"/>
    </source>
</evidence>
<feature type="region of interest" description="Disordered" evidence="4">
    <location>
        <begin position="199"/>
        <end position="220"/>
    </location>
</feature>
<name>A0A022W3Y6_TRIRU</name>
<dbReference type="GO" id="GO:0016020">
    <property type="term" value="C:membrane"/>
    <property type="evidence" value="ECO:0007669"/>
    <property type="project" value="TreeGrafter"/>
</dbReference>
<dbReference type="HOGENOM" id="CLU_1046584_0_0_1"/>
<evidence type="ECO:0008006" key="6">
    <source>
        <dbReference type="Google" id="ProtNLM"/>
    </source>
</evidence>
<dbReference type="Pfam" id="PF02115">
    <property type="entry name" value="Rho_GDI"/>
    <property type="match status" value="1"/>
</dbReference>
<evidence type="ECO:0000256" key="4">
    <source>
        <dbReference type="SAM" id="MobiDB-lite"/>
    </source>
</evidence>
<dbReference type="GO" id="GO:0005094">
    <property type="term" value="F:Rho GDP-dissociation inhibitor activity"/>
    <property type="evidence" value="ECO:0007669"/>
    <property type="project" value="InterPro"/>
</dbReference>
<evidence type="ECO:0000256" key="1">
    <source>
        <dbReference type="ARBA" id="ARBA00004496"/>
    </source>
</evidence>
<dbReference type="InterPro" id="IPR024792">
    <property type="entry name" value="RhoGDI_dom_sf"/>
</dbReference>
<dbReference type="PANTHER" id="PTHR10980:SF3">
    <property type="entry name" value="LD16419P"/>
    <property type="match status" value="1"/>
</dbReference>
<accession>A0A022W3Y6</accession>
<organism evidence="5">
    <name type="scientific">Trichophyton rubrum CBS 288.86</name>
    <dbReference type="NCBI Taxonomy" id="1215330"/>
    <lineage>
        <taxon>Eukaryota</taxon>
        <taxon>Fungi</taxon>
        <taxon>Dikarya</taxon>
        <taxon>Ascomycota</taxon>
        <taxon>Pezizomycotina</taxon>
        <taxon>Eurotiomycetes</taxon>
        <taxon>Eurotiomycetidae</taxon>
        <taxon>Onygenales</taxon>
        <taxon>Arthrodermataceae</taxon>
        <taxon>Trichophyton</taxon>
    </lineage>
</organism>
<dbReference type="GO" id="GO:0007266">
    <property type="term" value="P:Rho protein signal transduction"/>
    <property type="evidence" value="ECO:0007669"/>
    <property type="project" value="InterPro"/>
</dbReference>
<proteinExistence type="inferred from homology"/>
<keyword evidence="3" id="KW-0963">Cytoplasm</keyword>
<dbReference type="SUPFAM" id="SSF81296">
    <property type="entry name" value="E set domains"/>
    <property type="match status" value="1"/>
</dbReference>
<dbReference type="Gene3D" id="2.70.50.30">
    <property type="entry name" value="Coagulation Factor XIII, subunit A, domain 1"/>
    <property type="match status" value="1"/>
</dbReference>
<dbReference type="InterPro" id="IPR014756">
    <property type="entry name" value="Ig_E-set"/>
</dbReference>
<dbReference type="InterPro" id="IPR000406">
    <property type="entry name" value="Rho_GDI"/>
</dbReference>
<evidence type="ECO:0000313" key="5">
    <source>
        <dbReference type="EMBL" id="EZF53072.1"/>
    </source>
</evidence>
<dbReference type="PANTHER" id="PTHR10980">
    <property type="entry name" value="RHO GDP-DISSOCIATION INHIBITOR"/>
    <property type="match status" value="1"/>
</dbReference>
<evidence type="ECO:0000256" key="2">
    <source>
        <dbReference type="ARBA" id="ARBA00009758"/>
    </source>
</evidence>
<sequence length="266" mass="29891">MADHEDELATTRTDGFKVGEKKTVEEYQKLDQNDESLNRWKASLGLGSGTPISNPNDPRTCIIKSLALEVAGREDITIDLSEPGAVDCLKDKPFTIKEGCRFRIKATFQVQHDVLSGLKYVQVVKRKGIRVSKDQEMLVCFTYSRDQGKTKRERCADNSLCREAMLQTPRISQYMRRSSTRRRLPLVFSPEDAITPFPDSSMTTMSTISSSNGPSKSPRTGSGLFCNPLVTSSTRTVALILGYDTLFTRQNRVSSWRSHYCCLIND</sequence>
<gene>
    <name evidence="5" type="ORF">H103_03771</name>
</gene>
<dbReference type="EMBL" id="KK207830">
    <property type="protein sequence ID" value="EZF53072.1"/>
    <property type="molecule type" value="Genomic_DNA"/>
</dbReference>
<comment type="subcellular location">
    <subcellularLocation>
        <location evidence="1">Cytoplasm</location>
    </subcellularLocation>
</comment>
<comment type="similarity">
    <text evidence="2">Belongs to the Rho GDI family.</text>
</comment>